<protein>
    <recommendedName>
        <fullName evidence="1">Enoyl reductase (ER) domain-containing protein</fullName>
    </recommendedName>
</protein>
<evidence type="ECO:0000313" key="3">
    <source>
        <dbReference type="Proteomes" id="UP001148614"/>
    </source>
</evidence>
<keyword evidence="3" id="KW-1185">Reference proteome</keyword>
<dbReference type="Gene3D" id="3.90.180.10">
    <property type="entry name" value="Medium-chain alcohol dehydrogenases, catalytic domain"/>
    <property type="match status" value="1"/>
</dbReference>
<dbReference type="InterPro" id="IPR036291">
    <property type="entry name" value="NAD(P)-bd_dom_sf"/>
</dbReference>
<proteinExistence type="predicted"/>
<dbReference type="AlphaFoldDB" id="A0A9W8NNZ1"/>
<dbReference type="SMART" id="SM00829">
    <property type="entry name" value="PKS_ER"/>
    <property type="match status" value="1"/>
</dbReference>
<dbReference type="SUPFAM" id="SSF51735">
    <property type="entry name" value="NAD(P)-binding Rossmann-fold domains"/>
    <property type="match status" value="1"/>
</dbReference>
<dbReference type="Gene3D" id="3.40.50.720">
    <property type="entry name" value="NAD(P)-binding Rossmann-like Domain"/>
    <property type="match status" value="1"/>
</dbReference>
<dbReference type="InterPro" id="IPR011032">
    <property type="entry name" value="GroES-like_sf"/>
</dbReference>
<dbReference type="InterPro" id="IPR013154">
    <property type="entry name" value="ADH-like_N"/>
</dbReference>
<reference evidence="2" key="1">
    <citation type="submission" date="2022-07" db="EMBL/GenBank/DDBJ databases">
        <title>Genome Sequence of Xylaria arbuscula.</title>
        <authorList>
            <person name="Buettner E."/>
        </authorList>
    </citation>
    <scope>NUCLEOTIDE SEQUENCE</scope>
    <source>
        <strain evidence="2">VT107</strain>
    </source>
</reference>
<comment type="caution">
    <text evidence="2">The sequence shown here is derived from an EMBL/GenBank/DDBJ whole genome shotgun (WGS) entry which is preliminary data.</text>
</comment>
<dbReference type="InterPro" id="IPR020843">
    <property type="entry name" value="ER"/>
</dbReference>
<dbReference type="SUPFAM" id="SSF50129">
    <property type="entry name" value="GroES-like"/>
    <property type="match status" value="1"/>
</dbReference>
<organism evidence="2 3">
    <name type="scientific">Xylaria arbuscula</name>
    <dbReference type="NCBI Taxonomy" id="114810"/>
    <lineage>
        <taxon>Eukaryota</taxon>
        <taxon>Fungi</taxon>
        <taxon>Dikarya</taxon>
        <taxon>Ascomycota</taxon>
        <taxon>Pezizomycotina</taxon>
        <taxon>Sordariomycetes</taxon>
        <taxon>Xylariomycetidae</taxon>
        <taxon>Xylariales</taxon>
        <taxon>Xylariaceae</taxon>
        <taxon>Xylaria</taxon>
    </lineage>
</organism>
<dbReference type="EMBL" id="JANPWZ010000027">
    <property type="protein sequence ID" value="KAJ3580144.1"/>
    <property type="molecule type" value="Genomic_DNA"/>
</dbReference>
<dbReference type="Proteomes" id="UP001148614">
    <property type="component" value="Unassembled WGS sequence"/>
</dbReference>
<dbReference type="InterPro" id="IPR013149">
    <property type="entry name" value="ADH-like_C"/>
</dbReference>
<dbReference type="VEuPathDB" id="FungiDB:F4678DRAFT_448237"/>
<dbReference type="Pfam" id="PF00107">
    <property type="entry name" value="ADH_zinc_N"/>
    <property type="match status" value="1"/>
</dbReference>
<evidence type="ECO:0000313" key="2">
    <source>
        <dbReference type="EMBL" id="KAJ3580144.1"/>
    </source>
</evidence>
<name>A0A9W8NNZ1_9PEZI</name>
<sequence>MKQWTTLMDGIENLKLETTPDPAELQEDEVLVEVNCVSLNNRDLQLITGAFRNRYGSLESAIVPCSDASGTIVRVGGSIAGSRWKEGDRVFSLARSNHLTGPMLPEHAAACIGIPLPGVLAQYRVFPAAGLVRIPDYMSDEEACTLTIAATTAWMALNWDQPIGSPRQGKRIVVVCQGTGGVSIAALQQAHALGLTTIVTSSSDLKLEKARKLGADYGINYKTIPDWDKEVLRLTDGRGADVVVETGGPGTMDKSLSCVAHGGIISAVGILTGLMEEGSGKAQVAVGMRLIQRNASLKGINIGPRDRVEEMVRLVYEGSSVRPVVDRVFGFAEVKGAVEHLQRGSHFGKVVIRVDSD</sequence>
<feature type="domain" description="Enoyl reductase (ER)" evidence="1">
    <location>
        <begin position="10"/>
        <end position="352"/>
    </location>
</feature>
<dbReference type="GO" id="GO:0016491">
    <property type="term" value="F:oxidoreductase activity"/>
    <property type="evidence" value="ECO:0007669"/>
    <property type="project" value="InterPro"/>
</dbReference>
<accession>A0A9W8NNZ1</accession>
<evidence type="ECO:0000259" key="1">
    <source>
        <dbReference type="SMART" id="SM00829"/>
    </source>
</evidence>
<dbReference type="PANTHER" id="PTHR45033:SF1">
    <property type="entry name" value="OXIDOREDUCTASE (EUROFUNG)"/>
    <property type="match status" value="1"/>
</dbReference>
<dbReference type="PANTHER" id="PTHR45033">
    <property type="match status" value="1"/>
</dbReference>
<dbReference type="InterPro" id="IPR052711">
    <property type="entry name" value="Zinc_ADH-like"/>
</dbReference>
<dbReference type="CDD" id="cd08276">
    <property type="entry name" value="MDR7"/>
    <property type="match status" value="1"/>
</dbReference>
<gene>
    <name evidence="2" type="ORF">NPX13_g423</name>
</gene>
<dbReference type="Pfam" id="PF08240">
    <property type="entry name" value="ADH_N"/>
    <property type="match status" value="1"/>
</dbReference>